<protein>
    <submittedName>
        <fullName evidence="1">Uncharacterized protein</fullName>
    </submittedName>
</protein>
<evidence type="ECO:0000313" key="1">
    <source>
        <dbReference type="EMBL" id="CAB3725908.1"/>
    </source>
</evidence>
<proteinExistence type="predicted"/>
<reference evidence="1 2" key="1">
    <citation type="submission" date="2020-04" db="EMBL/GenBank/DDBJ databases">
        <authorList>
            <person name="De Canck E."/>
        </authorList>
    </citation>
    <scope>NUCLEOTIDE SEQUENCE [LARGE SCALE GENOMIC DNA]</scope>
    <source>
        <strain evidence="1 2">LMG 27174</strain>
    </source>
</reference>
<sequence>MIAFNRCEANSLRRKNTGEVLLTRVMTIAY</sequence>
<dbReference type="EMBL" id="CADIJZ010000023">
    <property type="protein sequence ID" value="CAB3725908.1"/>
    <property type="molecule type" value="Genomic_DNA"/>
</dbReference>
<name>A0A6J5C3Q0_9BURK</name>
<organism evidence="1 2">
    <name type="scientific">Paraburkholderia rhynchosiae</name>
    <dbReference type="NCBI Taxonomy" id="487049"/>
    <lineage>
        <taxon>Bacteria</taxon>
        <taxon>Pseudomonadati</taxon>
        <taxon>Pseudomonadota</taxon>
        <taxon>Betaproteobacteria</taxon>
        <taxon>Burkholderiales</taxon>
        <taxon>Burkholderiaceae</taxon>
        <taxon>Paraburkholderia</taxon>
    </lineage>
</organism>
<dbReference type="AlphaFoldDB" id="A0A6J5C3Q0"/>
<accession>A0A6J5C3Q0</accession>
<evidence type="ECO:0000313" key="2">
    <source>
        <dbReference type="Proteomes" id="UP000494205"/>
    </source>
</evidence>
<dbReference type="Proteomes" id="UP000494205">
    <property type="component" value="Unassembled WGS sequence"/>
</dbReference>
<gene>
    <name evidence="1" type="ORF">LMG27174_05362</name>
</gene>